<organism evidence="3 4">
    <name type="scientific">Arthrobacter silviterrae</name>
    <dbReference type="NCBI Taxonomy" id="2026658"/>
    <lineage>
        <taxon>Bacteria</taxon>
        <taxon>Bacillati</taxon>
        <taxon>Actinomycetota</taxon>
        <taxon>Actinomycetes</taxon>
        <taxon>Micrococcales</taxon>
        <taxon>Micrococcaceae</taxon>
        <taxon>Arthrobacter</taxon>
    </lineage>
</organism>
<evidence type="ECO:0000256" key="2">
    <source>
        <dbReference type="SAM" id="Phobius"/>
    </source>
</evidence>
<dbReference type="EMBL" id="JAAKZI010000035">
    <property type="protein sequence ID" value="NGN85053.1"/>
    <property type="molecule type" value="Genomic_DNA"/>
</dbReference>
<proteinExistence type="predicted"/>
<feature type="transmembrane region" description="Helical" evidence="2">
    <location>
        <begin position="1178"/>
        <end position="1195"/>
    </location>
</feature>
<dbReference type="Proteomes" id="UP000479226">
    <property type="component" value="Unassembled WGS sequence"/>
</dbReference>
<feature type="transmembrane region" description="Helical" evidence="2">
    <location>
        <begin position="1154"/>
        <end position="1172"/>
    </location>
</feature>
<comment type="caution">
    <text evidence="3">The sequence shown here is derived from an EMBL/GenBank/DDBJ whole genome shotgun (WGS) entry which is preliminary data.</text>
</comment>
<feature type="transmembrane region" description="Helical" evidence="2">
    <location>
        <begin position="1258"/>
        <end position="1277"/>
    </location>
</feature>
<feature type="transmembrane region" description="Helical" evidence="2">
    <location>
        <begin position="196"/>
        <end position="218"/>
    </location>
</feature>
<evidence type="ECO:0008006" key="5">
    <source>
        <dbReference type="Google" id="ProtNLM"/>
    </source>
</evidence>
<feature type="transmembrane region" description="Helical" evidence="2">
    <location>
        <begin position="828"/>
        <end position="847"/>
    </location>
</feature>
<feature type="transmembrane region" description="Helical" evidence="2">
    <location>
        <begin position="168"/>
        <end position="189"/>
    </location>
</feature>
<feature type="transmembrane region" description="Helical" evidence="2">
    <location>
        <begin position="903"/>
        <end position="925"/>
    </location>
</feature>
<evidence type="ECO:0000313" key="4">
    <source>
        <dbReference type="Proteomes" id="UP000479226"/>
    </source>
</evidence>
<feature type="transmembrane region" description="Helical" evidence="2">
    <location>
        <begin position="675"/>
        <end position="697"/>
    </location>
</feature>
<feature type="transmembrane region" description="Helical" evidence="2">
    <location>
        <begin position="594"/>
        <end position="612"/>
    </location>
</feature>
<feature type="transmembrane region" description="Helical" evidence="2">
    <location>
        <begin position="1069"/>
        <end position="1087"/>
    </location>
</feature>
<feature type="transmembrane region" description="Helical" evidence="2">
    <location>
        <begin position="1327"/>
        <end position="1344"/>
    </location>
</feature>
<feature type="transmembrane region" description="Helical" evidence="2">
    <location>
        <begin position="249"/>
        <end position="268"/>
    </location>
</feature>
<feature type="transmembrane region" description="Helical" evidence="2">
    <location>
        <begin position="709"/>
        <end position="730"/>
    </location>
</feature>
<feature type="transmembrane region" description="Helical" evidence="2">
    <location>
        <begin position="364"/>
        <end position="383"/>
    </location>
</feature>
<keyword evidence="2" id="KW-0472">Membrane</keyword>
<name>A0ABX0DLB4_9MICC</name>
<feature type="transmembrane region" description="Helical" evidence="2">
    <location>
        <begin position="314"/>
        <end position="333"/>
    </location>
</feature>
<feature type="transmembrane region" description="Helical" evidence="2">
    <location>
        <begin position="853"/>
        <end position="872"/>
    </location>
</feature>
<feature type="transmembrane region" description="Helical" evidence="2">
    <location>
        <begin position="1094"/>
        <end position="1115"/>
    </location>
</feature>
<feature type="transmembrane region" description="Helical" evidence="2">
    <location>
        <begin position="139"/>
        <end position="162"/>
    </location>
</feature>
<feature type="transmembrane region" description="Helical" evidence="2">
    <location>
        <begin position="224"/>
        <end position="242"/>
    </location>
</feature>
<feature type="transmembrane region" description="Helical" evidence="2">
    <location>
        <begin position="800"/>
        <end position="821"/>
    </location>
</feature>
<protein>
    <recommendedName>
        <fullName evidence="5">DUF2157 domain-containing protein</fullName>
    </recommendedName>
</protein>
<feature type="transmembrane region" description="Helical" evidence="2">
    <location>
        <begin position="776"/>
        <end position="794"/>
    </location>
</feature>
<feature type="transmembrane region" description="Helical" evidence="2">
    <location>
        <begin position="624"/>
        <end position="646"/>
    </location>
</feature>
<feature type="transmembrane region" description="Helical" evidence="2">
    <location>
        <begin position="937"/>
        <end position="958"/>
    </location>
</feature>
<feature type="transmembrane region" description="Helical" evidence="2">
    <location>
        <begin position="879"/>
        <end position="897"/>
    </location>
</feature>
<feature type="transmembrane region" description="Helical" evidence="2">
    <location>
        <begin position="1121"/>
        <end position="1142"/>
    </location>
</feature>
<feature type="transmembrane region" description="Helical" evidence="2">
    <location>
        <begin position="454"/>
        <end position="477"/>
    </location>
</feature>
<feature type="transmembrane region" description="Helical" evidence="2">
    <location>
        <begin position="1228"/>
        <end position="1246"/>
    </location>
</feature>
<feature type="transmembrane region" description="Helical" evidence="2">
    <location>
        <begin position="420"/>
        <end position="442"/>
    </location>
</feature>
<feature type="transmembrane region" description="Helical" evidence="2">
    <location>
        <begin position="1283"/>
        <end position="1300"/>
    </location>
</feature>
<reference evidence="3 4" key="1">
    <citation type="submission" date="2020-02" db="EMBL/GenBank/DDBJ databases">
        <title>Genome sequence of the type strain DSM 27180 of Arthrobacter silviterrae.</title>
        <authorList>
            <person name="Gao J."/>
            <person name="Sun J."/>
        </authorList>
    </citation>
    <scope>NUCLEOTIDE SEQUENCE [LARGE SCALE GENOMIC DNA]</scope>
    <source>
        <strain evidence="3 4">DSM 27180</strain>
    </source>
</reference>
<keyword evidence="4" id="KW-1185">Reference proteome</keyword>
<feature type="transmembrane region" description="Helical" evidence="2">
    <location>
        <begin position="970"/>
        <end position="991"/>
    </location>
</feature>
<feature type="transmembrane region" description="Helical" evidence="2">
    <location>
        <begin position="998"/>
        <end position="1016"/>
    </location>
</feature>
<feature type="transmembrane region" description="Helical" evidence="2">
    <location>
        <begin position="389"/>
        <end position="408"/>
    </location>
</feature>
<feature type="compositionally biased region" description="Low complexity" evidence="1">
    <location>
        <begin position="43"/>
        <end position="73"/>
    </location>
</feature>
<feature type="transmembrane region" description="Helical" evidence="2">
    <location>
        <begin position="274"/>
        <end position="293"/>
    </location>
</feature>
<evidence type="ECO:0000313" key="3">
    <source>
        <dbReference type="EMBL" id="NGN85053.1"/>
    </source>
</evidence>
<feature type="transmembrane region" description="Helical" evidence="2">
    <location>
        <begin position="528"/>
        <end position="550"/>
    </location>
</feature>
<feature type="region of interest" description="Disordered" evidence="1">
    <location>
        <begin position="43"/>
        <end position="83"/>
    </location>
</feature>
<gene>
    <name evidence="3" type="ORF">G6N77_16540</name>
</gene>
<accession>A0ABX0DLB4</accession>
<dbReference type="RefSeq" id="WP_165183265.1">
    <property type="nucleotide sequence ID" value="NZ_JAAKZI010000035.1"/>
</dbReference>
<feature type="transmembrane region" description="Helical" evidence="2">
    <location>
        <begin position="557"/>
        <end position="574"/>
    </location>
</feature>
<evidence type="ECO:0000256" key="1">
    <source>
        <dbReference type="SAM" id="MobiDB-lite"/>
    </source>
</evidence>
<keyword evidence="2" id="KW-0812">Transmembrane</keyword>
<feature type="region of interest" description="Disordered" evidence="1">
    <location>
        <begin position="106"/>
        <end position="129"/>
    </location>
</feature>
<sequence length="1363" mass="140553">MGNSQPPPFPPAVPWAQQLDGAYQQGFRDGHLAGWHDAVAGGAAGAAAGNSGAVGASASPPAAVPAEPVSSPVQHPGPSQWLGGPAVPAAPFAHFGPAVVQRAPAAGPGATLSAPPAPPQPLDPAELARRKARREAQNINITLYIASMLLVAASALFVASAAPVPVRLIGVWLVTGLLYGAGLLLHGAVDRLRPAALAFAGTGLAIVPFAGLATFSLGFPDAPAVWLATSLIGTIAYVVAAVRLSSRLVVYLSMAFLLSTAWSSVAVLGAALAWYFTALVIFSAVLLLAGHLLHRREVRPDGRPSLFARPLAELGPWFAPVGLVASLLFALQLNAADHAMVLASGVIFYAVMAWLDVPGPRRWNFLGLQLSLALAAPFAGWMVGESMAWSAGSMTVVLSVQAVALAFTRTAMGSWLRSPLWVDRDVFIAVSAVAVAAVPWSYGLVPGADGSGGWAWSPAVPIVVGLATGMAVVPAFLPKGEWLPLPAVGAAIVAASFLSAEAWTVVLAVVLAYLVFRLLTSSTPLLRRFMAAAARFAATALAASALAAWIPAQPVKLAAILAVTAVISAGQLLVDTLMGRIGVPNPVTDWSGRAWAAVGLAMALALANLHMIQEFGGGHPTDSAVDPAFALAAAALTAAACIHSFAMLPRMGPYVAAELVAPSVLLVGALSAESVFGAPGAAAGWGLLVLFLAAMGLRLRLRQDRMHRWIYWWGARAASLMAAAALYRTWAAHVSGPAFGGGPVTIGQVVLVALVPQLLILAWAHWHGYGPRGLSVDMLATLCLTVLAAGLGAMDGQDGSWPEITAVALVVAAVAVLGHVVAVRPDGALAVAWASSGAMSLVALFHVGDRRTLEAALALIVVAAASCAARAVQATLRGAHFLLARIAATILAGVLVTEFTKSPAVLSLAMAAILLLQWIAQWVAMRSTFAAGGEPHILRSSVWLLLAAQAALPLTYLLEAGGLGAPAGHRWVVVLELGLLAGTSVVARQVFRARGASYLAIAVVVGASATVAPVLWPGATALMLTGLSAAAVAWRCVHTPRTAEFRWYWAAAVAAFLLTAGAVDSGAGVGIFAIVWLVAGLALISGAQLERLPWMALPGALAVLWAGVLVQAQVFDLTGRAGLSALAGFVLVVGALYLVRLVLWDLVPASPKQLWSIVGVALGGGVLFSLESMVDSDVVLVGAAAFTGVAALACVESPPRWRPHVVDAAVLASALAWFRASSVHVDLGLFWFVEWVALAVGALAVLRFAGKRAEHGRYLLIASASFASLAGLLTVFSGNTLQQLLSLLLFVALLVGGLALGERIFTVWGAIGVATAVLWYLRGYTYVLLALLALGLIALAVWRLNRKKPSEGAAQPRQAQELP</sequence>
<feature type="transmembrane region" description="Helical" evidence="2">
    <location>
        <begin position="489"/>
        <end position="516"/>
    </location>
</feature>
<feature type="transmembrane region" description="Helical" evidence="2">
    <location>
        <begin position="1045"/>
        <end position="1063"/>
    </location>
</feature>
<feature type="transmembrane region" description="Helical" evidence="2">
    <location>
        <begin position="742"/>
        <end position="764"/>
    </location>
</feature>
<keyword evidence="2" id="KW-1133">Transmembrane helix</keyword>